<dbReference type="AlphaFoldDB" id="A0A8S2G0M6"/>
<evidence type="ECO:0000313" key="4">
    <source>
        <dbReference type="Proteomes" id="UP000677228"/>
    </source>
</evidence>
<gene>
    <name evidence="2" type="ORF">OVA965_LOCUS41712</name>
    <name evidence="3" type="ORF">TMI583_LOCUS43432</name>
</gene>
<dbReference type="EMBL" id="CAJOBA010072491">
    <property type="protein sequence ID" value="CAF4399452.1"/>
    <property type="molecule type" value="Genomic_DNA"/>
</dbReference>
<dbReference type="Proteomes" id="UP000677228">
    <property type="component" value="Unassembled WGS sequence"/>
</dbReference>
<dbReference type="EMBL" id="CAJNOK010048972">
    <property type="protein sequence ID" value="CAF1594214.1"/>
    <property type="molecule type" value="Genomic_DNA"/>
</dbReference>
<comment type="caution">
    <text evidence="2">The sequence shown here is derived from an EMBL/GenBank/DDBJ whole genome shotgun (WGS) entry which is preliminary data.</text>
</comment>
<sequence length="291" mass="32776">FEMESAEDIDDYFNKIDNAIGSNTSDDQISSLFSNALRIIDDVLQYEDDDLKFNQAKHQYHTKKSSYLRSIGKLDDAQKEERVAARHGKKLQQQTPAPQPLPPGSTERHEDDDYATKISTTTATTSPQAVNATFADVKTTVQKCFAELQSCLSRLSMQPMINELRPLVENYFVDYVKTFEQYTSLDMISSQIRFTLNLLRDQAITAKSSSTTSSSAATSTTGITQEVTAATTGNTLPFRSDESKLPVFIAKLDISIVECLYEYRRTFCQFLLSQEQYISKILFENVPLTVS</sequence>
<reference evidence="2" key="1">
    <citation type="submission" date="2021-02" db="EMBL/GenBank/DDBJ databases">
        <authorList>
            <person name="Nowell W R."/>
        </authorList>
    </citation>
    <scope>NUCLEOTIDE SEQUENCE</scope>
</reference>
<feature type="region of interest" description="Disordered" evidence="1">
    <location>
        <begin position="82"/>
        <end position="111"/>
    </location>
</feature>
<name>A0A8S2G0M6_9BILA</name>
<evidence type="ECO:0000313" key="2">
    <source>
        <dbReference type="EMBL" id="CAF1594214.1"/>
    </source>
</evidence>
<evidence type="ECO:0000313" key="3">
    <source>
        <dbReference type="EMBL" id="CAF4399452.1"/>
    </source>
</evidence>
<evidence type="ECO:0000256" key="1">
    <source>
        <dbReference type="SAM" id="MobiDB-lite"/>
    </source>
</evidence>
<accession>A0A8S2G0M6</accession>
<protein>
    <submittedName>
        <fullName evidence="2">Uncharacterized protein</fullName>
    </submittedName>
</protein>
<organism evidence="2 4">
    <name type="scientific">Didymodactylos carnosus</name>
    <dbReference type="NCBI Taxonomy" id="1234261"/>
    <lineage>
        <taxon>Eukaryota</taxon>
        <taxon>Metazoa</taxon>
        <taxon>Spiralia</taxon>
        <taxon>Gnathifera</taxon>
        <taxon>Rotifera</taxon>
        <taxon>Eurotatoria</taxon>
        <taxon>Bdelloidea</taxon>
        <taxon>Philodinida</taxon>
        <taxon>Philodinidae</taxon>
        <taxon>Didymodactylos</taxon>
    </lineage>
</organism>
<dbReference type="Proteomes" id="UP000682733">
    <property type="component" value="Unassembled WGS sequence"/>
</dbReference>
<feature type="non-terminal residue" evidence="2">
    <location>
        <position position="1"/>
    </location>
</feature>
<proteinExistence type="predicted"/>